<dbReference type="EMBL" id="JH159161">
    <property type="protein sequence ID" value="EGZ08342.1"/>
    <property type="molecule type" value="Genomic_DNA"/>
</dbReference>
<feature type="compositionally biased region" description="Acidic residues" evidence="1">
    <location>
        <begin position="259"/>
        <end position="271"/>
    </location>
</feature>
<keyword evidence="3" id="KW-1185">Reference proteome</keyword>
<dbReference type="RefSeq" id="XP_009536514.1">
    <property type="nucleotide sequence ID" value="XM_009538219.1"/>
</dbReference>
<accession>G5A8W6</accession>
<feature type="compositionally biased region" description="Basic and acidic residues" evidence="1">
    <location>
        <begin position="120"/>
        <end position="131"/>
    </location>
</feature>
<feature type="compositionally biased region" description="Polar residues" evidence="1">
    <location>
        <begin position="344"/>
        <end position="392"/>
    </location>
</feature>
<dbReference type="SMR" id="G5A8W6"/>
<gene>
    <name evidence="2" type="ORF">PHYSODRAFT_306288</name>
</gene>
<protein>
    <submittedName>
        <fullName evidence="2">Uncharacterized protein</fullName>
    </submittedName>
</protein>
<dbReference type="InParanoid" id="G5A8W6"/>
<dbReference type="AlphaFoldDB" id="G5A8W6"/>
<feature type="region of interest" description="Disordered" evidence="1">
    <location>
        <begin position="106"/>
        <end position="137"/>
    </location>
</feature>
<sequence length="488" mass="54779">MSGTSSTSSTPAPKARKKRFFFRTRDDLLFVRTLLDDRDAVLSLNRGERTAGWEAVATKLNRQGIIASSHTLRCRQKRLVDNFEDEVAQGKQTSDLTELERLLDQPRAHSNPTHNFSDSDSDRAAATEQRPRRLSLPPLAELVSTSTSFVLVQSTPGSGRKSRKRRFFFQDRHDVLLLTAVLADRGVEMASGARKPSWKDITTSFNSHGFDANAHTLRTHLRLLVDTHRKEASSLKTDPARLSAKQKLLRKYCRKLDGQEEQDSSDTDDPSTEPGTGSQDSETNDDQVFEPEHDQNGDGRAATNRPEVAGRVLASAGWSRSHATDLVQAAAVANLPPERELITASTQMSEPASSSTNVDEASTTETSTFSDTREISVQTEEASLTPTAAQDRSATKPAADHNDSEEVTEPAWKRQKLELETILQRFVSEQSERHREEREQEHARTKEQQDIQRQTIELQKRALDMQEKAMNMQDRLMSLMEKVMDKLN</sequence>
<feature type="region of interest" description="Disordered" evidence="1">
    <location>
        <begin position="256"/>
        <end position="306"/>
    </location>
</feature>
<reference evidence="2 3" key="1">
    <citation type="journal article" date="2006" name="Science">
        <title>Phytophthora genome sequences uncover evolutionary origins and mechanisms of pathogenesis.</title>
        <authorList>
            <person name="Tyler B.M."/>
            <person name="Tripathy S."/>
            <person name="Zhang X."/>
            <person name="Dehal P."/>
            <person name="Jiang R.H."/>
            <person name="Aerts A."/>
            <person name="Arredondo F.D."/>
            <person name="Baxter L."/>
            <person name="Bensasson D."/>
            <person name="Beynon J.L."/>
            <person name="Chapman J."/>
            <person name="Damasceno C.M."/>
            <person name="Dorrance A.E."/>
            <person name="Dou D."/>
            <person name="Dickerman A.W."/>
            <person name="Dubchak I.L."/>
            <person name="Garbelotto M."/>
            <person name="Gijzen M."/>
            <person name="Gordon S.G."/>
            <person name="Govers F."/>
            <person name="Grunwald N.J."/>
            <person name="Huang W."/>
            <person name="Ivors K.L."/>
            <person name="Jones R.W."/>
            <person name="Kamoun S."/>
            <person name="Krampis K."/>
            <person name="Lamour K.H."/>
            <person name="Lee M.K."/>
            <person name="McDonald W.H."/>
            <person name="Medina M."/>
            <person name="Meijer H.J."/>
            <person name="Nordberg E.K."/>
            <person name="Maclean D.J."/>
            <person name="Ospina-Giraldo M.D."/>
            <person name="Morris P.F."/>
            <person name="Phuntumart V."/>
            <person name="Putnam N.H."/>
            <person name="Rash S."/>
            <person name="Rose J.K."/>
            <person name="Sakihama Y."/>
            <person name="Salamov A.A."/>
            <person name="Savidor A."/>
            <person name="Scheuring C.F."/>
            <person name="Smith B.M."/>
            <person name="Sobral B.W."/>
            <person name="Terry A."/>
            <person name="Torto-Alalibo T.A."/>
            <person name="Win J."/>
            <person name="Xu Z."/>
            <person name="Zhang H."/>
            <person name="Grigoriev I.V."/>
            <person name="Rokhsar D.S."/>
            <person name="Boore J.L."/>
        </authorList>
    </citation>
    <scope>NUCLEOTIDE SEQUENCE [LARGE SCALE GENOMIC DNA]</scope>
    <source>
        <strain evidence="2 3">P6497</strain>
    </source>
</reference>
<organism evidence="2 3">
    <name type="scientific">Phytophthora sojae (strain P6497)</name>
    <name type="common">Soybean stem and root rot agent</name>
    <name type="synonym">Phytophthora megasperma f. sp. glycines</name>
    <dbReference type="NCBI Taxonomy" id="1094619"/>
    <lineage>
        <taxon>Eukaryota</taxon>
        <taxon>Sar</taxon>
        <taxon>Stramenopiles</taxon>
        <taxon>Oomycota</taxon>
        <taxon>Peronosporomycetes</taxon>
        <taxon>Peronosporales</taxon>
        <taxon>Peronosporaceae</taxon>
        <taxon>Phytophthora</taxon>
    </lineage>
</organism>
<dbReference type="Proteomes" id="UP000002640">
    <property type="component" value="Unassembled WGS sequence"/>
</dbReference>
<feature type="region of interest" description="Disordered" evidence="1">
    <location>
        <begin position="344"/>
        <end position="413"/>
    </location>
</feature>
<feature type="compositionally biased region" description="Basic and acidic residues" evidence="1">
    <location>
        <begin position="430"/>
        <end position="450"/>
    </location>
</feature>
<dbReference type="GeneID" id="20642698"/>
<name>G5A8W6_PHYSP</name>
<evidence type="ECO:0000313" key="2">
    <source>
        <dbReference type="EMBL" id="EGZ08342.1"/>
    </source>
</evidence>
<evidence type="ECO:0000313" key="3">
    <source>
        <dbReference type="Proteomes" id="UP000002640"/>
    </source>
</evidence>
<evidence type="ECO:0000256" key="1">
    <source>
        <dbReference type="SAM" id="MobiDB-lite"/>
    </source>
</evidence>
<feature type="compositionally biased region" description="Polar residues" evidence="1">
    <location>
        <begin position="108"/>
        <end position="118"/>
    </location>
</feature>
<dbReference type="OMA" id="RSNAWED"/>
<proteinExistence type="predicted"/>
<dbReference type="KEGG" id="psoj:PHYSODRAFT_306288"/>
<feature type="region of interest" description="Disordered" evidence="1">
    <location>
        <begin position="427"/>
        <end position="451"/>
    </location>
</feature>